<dbReference type="PRINTS" id="PR00926">
    <property type="entry name" value="MITOCARRIER"/>
</dbReference>
<keyword evidence="7" id="KW-0496">Mitochondrion</keyword>
<keyword evidence="8 9" id="KW-0472">Membrane</keyword>
<evidence type="ECO:0000256" key="8">
    <source>
        <dbReference type="ARBA" id="ARBA00023136"/>
    </source>
</evidence>
<dbReference type="EMBL" id="LSSM01004052">
    <property type="protein sequence ID" value="OMJ15981.1"/>
    <property type="molecule type" value="Genomic_DNA"/>
</dbReference>
<dbReference type="PANTHER" id="PTHR45624">
    <property type="entry name" value="MITOCHONDRIAL BASIC AMINO ACIDS TRANSPORTER-RELATED"/>
    <property type="match status" value="1"/>
</dbReference>
<evidence type="ECO:0000256" key="10">
    <source>
        <dbReference type="RuleBase" id="RU000488"/>
    </source>
</evidence>
<gene>
    <name evidence="12" type="ORF">AYI69_g6472</name>
    <name evidence="11" type="ORF">AYI69_g8007</name>
</gene>
<evidence type="ECO:0000256" key="2">
    <source>
        <dbReference type="ARBA" id="ARBA00006375"/>
    </source>
</evidence>
<evidence type="ECO:0000313" key="12">
    <source>
        <dbReference type="EMBL" id="OMJ19792.1"/>
    </source>
</evidence>
<comment type="caution">
    <text evidence="12">The sequence shown here is derived from an EMBL/GenBank/DDBJ whole genome shotgun (WGS) entry which is preliminary data.</text>
</comment>
<dbReference type="SUPFAM" id="SSF103506">
    <property type="entry name" value="Mitochondrial carrier"/>
    <property type="match status" value="1"/>
</dbReference>
<dbReference type="InterPro" id="IPR050567">
    <property type="entry name" value="Mitochondrial_Carrier"/>
</dbReference>
<keyword evidence="13" id="KW-1185">Reference proteome</keyword>
<dbReference type="InterPro" id="IPR002067">
    <property type="entry name" value="MCP"/>
</dbReference>
<accession>A0A1R1XYM8</accession>
<keyword evidence="4 9" id="KW-0812">Transmembrane</keyword>
<evidence type="ECO:0000256" key="6">
    <source>
        <dbReference type="ARBA" id="ARBA00022989"/>
    </source>
</evidence>
<evidence type="ECO:0000256" key="1">
    <source>
        <dbReference type="ARBA" id="ARBA00004225"/>
    </source>
</evidence>
<dbReference type="GO" id="GO:0031966">
    <property type="term" value="C:mitochondrial membrane"/>
    <property type="evidence" value="ECO:0007669"/>
    <property type="project" value="UniProtKB-SubCell"/>
</dbReference>
<dbReference type="Proteomes" id="UP000187429">
    <property type="component" value="Unassembled WGS sequence"/>
</dbReference>
<feature type="repeat" description="Solcar" evidence="9">
    <location>
        <begin position="6"/>
        <end position="90"/>
    </location>
</feature>
<proteinExistence type="inferred from homology"/>
<feature type="repeat" description="Solcar" evidence="9">
    <location>
        <begin position="100"/>
        <end position="195"/>
    </location>
</feature>
<dbReference type="GO" id="GO:0000064">
    <property type="term" value="F:L-ornithine transmembrane transporter activity"/>
    <property type="evidence" value="ECO:0007669"/>
    <property type="project" value="TreeGrafter"/>
</dbReference>
<evidence type="ECO:0000256" key="7">
    <source>
        <dbReference type="ARBA" id="ARBA00023128"/>
    </source>
</evidence>
<evidence type="ECO:0000313" key="11">
    <source>
        <dbReference type="EMBL" id="OMJ15981.1"/>
    </source>
</evidence>
<dbReference type="PANTHER" id="PTHR45624:SF12">
    <property type="entry name" value="MITOCHONDRIAL ORNITHINE TRANSPORTER 1"/>
    <property type="match status" value="1"/>
</dbReference>
<protein>
    <submittedName>
        <fullName evidence="12">Putative mitochondrial carrier</fullName>
    </submittedName>
</protein>
<reference evidence="12" key="2">
    <citation type="submission" date="2017-01" db="EMBL/GenBank/DDBJ databases">
        <authorList>
            <person name="Mah S.A."/>
            <person name="Swanson W.J."/>
            <person name="Moy G.W."/>
            <person name="Vacquier V.D."/>
        </authorList>
    </citation>
    <scope>NUCLEOTIDE SEQUENCE [LARGE SCALE GENOMIC DNA]</scope>
    <source>
        <strain evidence="12">ID-206-W2</strain>
    </source>
</reference>
<dbReference type="InterPro" id="IPR023395">
    <property type="entry name" value="MCP_dom_sf"/>
</dbReference>
<dbReference type="AlphaFoldDB" id="A0A1R1XYM8"/>
<name>A0A1R1XYM8_9FUNG</name>
<dbReference type="InterPro" id="IPR018108">
    <property type="entry name" value="MCP_transmembrane"/>
</dbReference>
<evidence type="ECO:0000256" key="5">
    <source>
        <dbReference type="ARBA" id="ARBA00022737"/>
    </source>
</evidence>
<keyword evidence="6" id="KW-1133">Transmembrane helix</keyword>
<dbReference type="Pfam" id="PF00153">
    <property type="entry name" value="Mito_carr"/>
    <property type="match status" value="3"/>
</dbReference>
<dbReference type="EMBL" id="LSSM01002910">
    <property type="protein sequence ID" value="OMJ19792.1"/>
    <property type="molecule type" value="Genomic_DNA"/>
</dbReference>
<comment type="similarity">
    <text evidence="2 10">Belongs to the mitochondrial carrier (TC 2.A.29) family.</text>
</comment>
<dbReference type="Gene3D" id="1.50.40.10">
    <property type="entry name" value="Mitochondrial carrier domain"/>
    <property type="match status" value="1"/>
</dbReference>
<reference evidence="13" key="1">
    <citation type="submission" date="2017-01" db="EMBL/GenBank/DDBJ databases">
        <authorList>
            <person name="Wang Y."/>
            <person name="White M."/>
            <person name="Kvist S."/>
            <person name="Moncalvo J.-M."/>
        </authorList>
    </citation>
    <scope>NUCLEOTIDE SEQUENCE [LARGE SCALE GENOMIC DNA]</scope>
    <source>
        <strain evidence="13">ID-206-W2</strain>
    </source>
</reference>
<keyword evidence="5" id="KW-0677">Repeat</keyword>
<dbReference type="GO" id="GO:1990575">
    <property type="term" value="P:mitochondrial L-ornithine transmembrane transport"/>
    <property type="evidence" value="ECO:0007669"/>
    <property type="project" value="TreeGrafter"/>
</dbReference>
<dbReference type="OrthoDB" id="409586at2759"/>
<evidence type="ECO:0000313" key="13">
    <source>
        <dbReference type="Proteomes" id="UP000187429"/>
    </source>
</evidence>
<evidence type="ECO:0000256" key="9">
    <source>
        <dbReference type="PROSITE-ProRule" id="PRU00282"/>
    </source>
</evidence>
<evidence type="ECO:0000256" key="4">
    <source>
        <dbReference type="ARBA" id="ARBA00022692"/>
    </source>
</evidence>
<feature type="repeat" description="Solcar" evidence="9">
    <location>
        <begin position="210"/>
        <end position="290"/>
    </location>
</feature>
<organism evidence="12 13">
    <name type="scientific">Smittium culicis</name>
    <dbReference type="NCBI Taxonomy" id="133412"/>
    <lineage>
        <taxon>Eukaryota</taxon>
        <taxon>Fungi</taxon>
        <taxon>Fungi incertae sedis</taxon>
        <taxon>Zoopagomycota</taxon>
        <taxon>Kickxellomycotina</taxon>
        <taxon>Harpellomycetes</taxon>
        <taxon>Harpellales</taxon>
        <taxon>Legeriomycetaceae</taxon>
        <taxon>Smittium</taxon>
    </lineage>
</organism>
<comment type="subcellular location">
    <subcellularLocation>
        <location evidence="1">Mitochondrion membrane</location>
        <topology evidence="1">Multi-pass membrane protein</topology>
    </subcellularLocation>
</comment>
<evidence type="ECO:0000256" key="3">
    <source>
        <dbReference type="ARBA" id="ARBA00022448"/>
    </source>
</evidence>
<sequence length="290" mass="31519">MSHSIKQNVFDVAAGSFGGVGQVFAGQPFDTIKVRMQTQPHLYNSTLDCLKKLIKADGVLGLYKGTTSPLMGVGLCVSIQFFSLEHMKRSFRAKNNGKDLSPSQLFFSGAVAGLANSVVSGPVEHIRTRLQVQSAATTSSLANSHSHYTGTFDAIRKIYSTHGLAGIYKGQAPTLLREIFGYGFYFMAYEYLVQREISITGKQRHQISSSKICLFGSAAGFSMWLTCFPIDTIKSKIQTDGFKGSNQVKFNGIVDCLNKTIKADGIAGLFRGITPCLLRAAPANASTFIW</sequence>
<keyword evidence="3 10" id="KW-0813">Transport</keyword>
<dbReference type="PROSITE" id="PS50920">
    <property type="entry name" value="SOLCAR"/>
    <property type="match status" value="3"/>
</dbReference>